<evidence type="ECO:0000313" key="2">
    <source>
        <dbReference type="Proteomes" id="UP001164544"/>
    </source>
</evidence>
<accession>A0AAQ3AFZ1</accession>
<sequence>MKVVAICMHEFVESEGIVIRVSKRFTNFYLTKKLEALTGMSVEI</sequence>
<dbReference type="Proteomes" id="UP001164544">
    <property type="component" value="Chromosome"/>
</dbReference>
<dbReference type="AlphaFoldDB" id="A0AAQ3AFZ1"/>
<protein>
    <submittedName>
        <fullName evidence="1">Uncharacterized protein</fullName>
    </submittedName>
</protein>
<dbReference type="RefSeq" id="WP_269447559.1">
    <property type="nucleotide sequence ID" value="NZ_CP010308.1"/>
</dbReference>
<reference evidence="1" key="1">
    <citation type="submission" date="2022-12" db="EMBL/GenBank/DDBJ databases">
        <title>B. miyamotoi WGS.</title>
        <authorList>
            <person name="Kuleshov K.V."/>
            <person name="Hoornstra D."/>
            <person name="Hovius J.W."/>
            <person name="Platonov A.E."/>
            <person name="Telford S.R. III."/>
        </authorList>
    </citation>
    <scope>NUCLEOTIDE SEQUENCE</scope>
    <source>
        <strain evidence="1">410</strain>
    </source>
</reference>
<name>A0AAQ3AFZ1_9SPIR</name>
<proteinExistence type="predicted"/>
<dbReference type="EMBL" id="CP114637">
    <property type="protein sequence ID" value="WAZ90570.1"/>
    <property type="molecule type" value="Genomic_DNA"/>
</dbReference>
<evidence type="ECO:0000313" key="1">
    <source>
        <dbReference type="EMBL" id="WAZ90570.1"/>
    </source>
</evidence>
<organism evidence="1 2">
    <name type="scientific">Borrelia miyamotoi</name>
    <dbReference type="NCBI Taxonomy" id="47466"/>
    <lineage>
        <taxon>Bacteria</taxon>
        <taxon>Pseudomonadati</taxon>
        <taxon>Spirochaetota</taxon>
        <taxon>Spirochaetia</taxon>
        <taxon>Spirochaetales</taxon>
        <taxon>Borreliaceae</taxon>
        <taxon>Borrelia</taxon>
    </lineage>
</organism>
<gene>
    <name evidence="1" type="ORF">O5398_00070</name>
</gene>